<dbReference type="PANTHER" id="PTHR24321">
    <property type="entry name" value="DEHYDROGENASES, SHORT CHAIN"/>
    <property type="match status" value="1"/>
</dbReference>
<name>A0A418PXC1_9BACT</name>
<dbReference type="Gene3D" id="3.40.50.720">
    <property type="entry name" value="NAD(P)-binding Rossmann-like Domain"/>
    <property type="match status" value="1"/>
</dbReference>
<dbReference type="InterPro" id="IPR002347">
    <property type="entry name" value="SDR_fam"/>
</dbReference>
<dbReference type="PRINTS" id="PR00080">
    <property type="entry name" value="SDRFAMILY"/>
</dbReference>
<dbReference type="Pfam" id="PF13561">
    <property type="entry name" value="adh_short_C2"/>
    <property type="match status" value="1"/>
</dbReference>
<protein>
    <submittedName>
        <fullName evidence="3">SDR family oxidoreductase</fullName>
    </submittedName>
</protein>
<comment type="caution">
    <text evidence="3">The sequence shown here is derived from an EMBL/GenBank/DDBJ whole genome shotgun (WGS) entry which is preliminary data.</text>
</comment>
<sequence>MKKLENKTAIVTGAASGMGKAIAILFAKEGAKVALADLDQTEADLVAGEIRKQGGHAIGIFCDVSSEESVKNLIEVTLSEFGGLDILVNNAGIMDNFTPLDRLGDGLWEKVMAVNVNGPFYTSRLAINQMLPKGKGVIINISSIGGLNGARAGLAYTTSKHALIGMTKNIGFMYAKKGIRCNAIAPGGVNTNIMKNAQPDAEGAVLCSSGIGSNPRMGEPEEIAKTALFLASDDSSFITGAVITADGGWTAY</sequence>
<dbReference type="InterPro" id="IPR020904">
    <property type="entry name" value="Sc_DH/Rdtase_CS"/>
</dbReference>
<dbReference type="InterPro" id="IPR036291">
    <property type="entry name" value="NAD(P)-bd_dom_sf"/>
</dbReference>
<gene>
    <name evidence="3" type="ORF">D0X99_01125</name>
</gene>
<keyword evidence="2" id="KW-0560">Oxidoreductase</keyword>
<comment type="similarity">
    <text evidence="1">Belongs to the short-chain dehydrogenases/reductases (SDR) family.</text>
</comment>
<evidence type="ECO:0000256" key="1">
    <source>
        <dbReference type="ARBA" id="ARBA00006484"/>
    </source>
</evidence>
<organism evidence="3 4">
    <name type="scientific">Algoriphagus lacus</name>
    <dbReference type="NCBI Taxonomy" id="2056311"/>
    <lineage>
        <taxon>Bacteria</taxon>
        <taxon>Pseudomonadati</taxon>
        <taxon>Bacteroidota</taxon>
        <taxon>Cytophagia</taxon>
        <taxon>Cytophagales</taxon>
        <taxon>Cyclobacteriaceae</taxon>
        <taxon>Algoriphagus</taxon>
    </lineage>
</organism>
<dbReference type="PRINTS" id="PR00081">
    <property type="entry name" value="GDHRDH"/>
</dbReference>
<dbReference type="FunFam" id="3.40.50.720:FF:000084">
    <property type="entry name" value="Short-chain dehydrogenase reductase"/>
    <property type="match status" value="1"/>
</dbReference>
<evidence type="ECO:0000313" key="3">
    <source>
        <dbReference type="EMBL" id="RIW18894.1"/>
    </source>
</evidence>
<evidence type="ECO:0000256" key="2">
    <source>
        <dbReference type="ARBA" id="ARBA00023002"/>
    </source>
</evidence>
<dbReference type="CDD" id="cd05233">
    <property type="entry name" value="SDR_c"/>
    <property type="match status" value="1"/>
</dbReference>
<dbReference type="OrthoDB" id="9788235at2"/>
<dbReference type="NCBIfam" id="NF005559">
    <property type="entry name" value="PRK07231.1"/>
    <property type="match status" value="1"/>
</dbReference>
<dbReference type="RefSeq" id="WP_119476369.1">
    <property type="nucleotide sequence ID" value="NZ_QXML01000001.1"/>
</dbReference>
<evidence type="ECO:0000313" key="4">
    <source>
        <dbReference type="Proteomes" id="UP000283522"/>
    </source>
</evidence>
<keyword evidence="4" id="KW-1185">Reference proteome</keyword>
<proteinExistence type="inferred from homology"/>
<dbReference type="PROSITE" id="PS00061">
    <property type="entry name" value="ADH_SHORT"/>
    <property type="match status" value="1"/>
</dbReference>
<dbReference type="PANTHER" id="PTHR24321:SF8">
    <property type="entry name" value="ESTRADIOL 17-BETA-DEHYDROGENASE 8-RELATED"/>
    <property type="match status" value="1"/>
</dbReference>
<reference evidence="3 4" key="1">
    <citation type="submission" date="2018-09" db="EMBL/GenBank/DDBJ databases">
        <authorList>
            <person name="Wang X."/>
            <person name="Du Z."/>
        </authorList>
    </citation>
    <scope>NUCLEOTIDE SEQUENCE [LARGE SCALE GENOMIC DNA]</scope>
    <source>
        <strain evidence="3 4">N3</strain>
    </source>
</reference>
<dbReference type="GO" id="GO:0016491">
    <property type="term" value="F:oxidoreductase activity"/>
    <property type="evidence" value="ECO:0007669"/>
    <property type="project" value="UniProtKB-KW"/>
</dbReference>
<dbReference type="Proteomes" id="UP000283522">
    <property type="component" value="Unassembled WGS sequence"/>
</dbReference>
<dbReference type="AlphaFoldDB" id="A0A418PXC1"/>
<dbReference type="SUPFAM" id="SSF51735">
    <property type="entry name" value="NAD(P)-binding Rossmann-fold domains"/>
    <property type="match status" value="1"/>
</dbReference>
<accession>A0A418PXC1</accession>
<dbReference type="EMBL" id="QXML01000001">
    <property type="protein sequence ID" value="RIW18894.1"/>
    <property type="molecule type" value="Genomic_DNA"/>
</dbReference>